<evidence type="ECO:0000313" key="1">
    <source>
        <dbReference type="EMBL" id="USH03733.1"/>
    </source>
</evidence>
<evidence type="ECO:0000313" key="2">
    <source>
        <dbReference type="Proteomes" id="UP001056255"/>
    </source>
</evidence>
<protein>
    <submittedName>
        <fullName evidence="1">Immunity 49 family protein</fullName>
    </submittedName>
</protein>
<proteinExistence type="predicted"/>
<name>A0ABY4WXN3_9GAMM</name>
<sequence length="343" mass="38671">MTLSKTPKYDFSVHYFPEKLKANGAYESRPALLIEDLLEAIEWFDCIQSHRYCHILKQKAEDMVGLAAQYNVFNAPPSHIKWLLQQAVNAYRAHFLMQQKPGEEIAFELYGKYYAGVGEKTEKYSNEETWLNALSLAILTGDKQACQDLLKVPTESFEKTGAINSTKTSLVFADLFKAFLGDEPDIDVRTDAFHRCRALAKPGAIEAVDSLFVETYAWFRTIPLFQIVAYGWGAANDDLDTVVKAAMQANYEYFSEIVPRDRAKITGGQPDIGPNSDCLNNDYAMMHINILAFMRVIYQTLGETVSFDSPFLPQWLIKGEGPSLEELKASPPEFDVSIFPPLS</sequence>
<reference evidence="1" key="1">
    <citation type="submission" date="2021-08" db="EMBL/GenBank/DDBJ databases">
        <authorList>
            <person name="Sakaguchi M."/>
            <person name="Kikuchi T."/>
            <person name="Urbanczyk H."/>
        </authorList>
    </citation>
    <scope>NUCLEOTIDE SEQUENCE</scope>
    <source>
        <strain evidence="1">020920N</strain>
    </source>
</reference>
<dbReference type="RefSeq" id="WP_251878998.1">
    <property type="nucleotide sequence ID" value="NZ_CP082275.1"/>
</dbReference>
<organism evidence="1 2">
    <name type="scientific">Grimontia kaedaensis</name>
    <dbReference type="NCBI Taxonomy" id="2872157"/>
    <lineage>
        <taxon>Bacteria</taxon>
        <taxon>Pseudomonadati</taxon>
        <taxon>Pseudomonadota</taxon>
        <taxon>Gammaproteobacteria</taxon>
        <taxon>Vibrionales</taxon>
        <taxon>Vibrionaceae</taxon>
        <taxon>Grimontia</taxon>
    </lineage>
</organism>
<accession>A0ABY4WXN3</accession>
<dbReference type="Proteomes" id="UP001056255">
    <property type="component" value="Chromosome I"/>
</dbReference>
<dbReference type="InterPro" id="IPR029074">
    <property type="entry name" value="Imm49"/>
</dbReference>
<dbReference type="Pfam" id="PF15575">
    <property type="entry name" value="Imm49"/>
    <property type="match status" value="1"/>
</dbReference>
<dbReference type="EMBL" id="CP082275">
    <property type="protein sequence ID" value="USH03733.1"/>
    <property type="molecule type" value="Genomic_DNA"/>
</dbReference>
<gene>
    <name evidence="1" type="ORF">K6Q96_06995</name>
</gene>
<keyword evidence="2" id="KW-1185">Reference proteome</keyword>